<feature type="compositionally biased region" description="Polar residues" evidence="1">
    <location>
        <begin position="207"/>
        <end position="221"/>
    </location>
</feature>
<feature type="non-terminal residue" evidence="2">
    <location>
        <position position="251"/>
    </location>
</feature>
<dbReference type="InParanoid" id="F4S528"/>
<evidence type="ECO:0000313" key="2">
    <source>
        <dbReference type="EMBL" id="EGG00246.1"/>
    </source>
</evidence>
<dbReference type="EMBL" id="GL883149">
    <property type="protein sequence ID" value="EGG00246.1"/>
    <property type="molecule type" value="Genomic_DNA"/>
</dbReference>
<dbReference type="KEGG" id="mlr:MELLADRAFT_79287"/>
<dbReference type="HOGENOM" id="CLU_1109245_0_0_1"/>
<accession>F4S528</accession>
<dbReference type="Proteomes" id="UP000001072">
    <property type="component" value="Unassembled WGS sequence"/>
</dbReference>
<dbReference type="VEuPathDB" id="FungiDB:MELLADRAFT_79287"/>
<gene>
    <name evidence="2" type="ORF">MELLADRAFT_79287</name>
</gene>
<feature type="region of interest" description="Disordered" evidence="1">
    <location>
        <begin position="28"/>
        <end position="60"/>
    </location>
</feature>
<reference evidence="3" key="1">
    <citation type="journal article" date="2011" name="Proc. Natl. Acad. Sci. U.S.A.">
        <title>Obligate biotrophy features unraveled by the genomic analysis of rust fungi.</title>
        <authorList>
            <person name="Duplessis S."/>
            <person name="Cuomo C.A."/>
            <person name="Lin Y.-C."/>
            <person name="Aerts A."/>
            <person name="Tisserant E."/>
            <person name="Veneault-Fourrey C."/>
            <person name="Joly D.L."/>
            <person name="Hacquard S."/>
            <person name="Amselem J."/>
            <person name="Cantarel B.L."/>
            <person name="Chiu R."/>
            <person name="Coutinho P.M."/>
            <person name="Feau N."/>
            <person name="Field M."/>
            <person name="Frey P."/>
            <person name="Gelhaye E."/>
            <person name="Goldberg J."/>
            <person name="Grabherr M.G."/>
            <person name="Kodira C.D."/>
            <person name="Kohler A."/>
            <person name="Kuees U."/>
            <person name="Lindquist E.A."/>
            <person name="Lucas S.M."/>
            <person name="Mago R."/>
            <person name="Mauceli E."/>
            <person name="Morin E."/>
            <person name="Murat C."/>
            <person name="Pangilinan J.L."/>
            <person name="Park R."/>
            <person name="Pearson M."/>
            <person name="Quesneville H."/>
            <person name="Rouhier N."/>
            <person name="Sakthikumar S."/>
            <person name="Salamov A.A."/>
            <person name="Schmutz J."/>
            <person name="Selles B."/>
            <person name="Shapiro H."/>
            <person name="Tanguay P."/>
            <person name="Tuskan G.A."/>
            <person name="Henrissat B."/>
            <person name="Van de Peer Y."/>
            <person name="Rouze P."/>
            <person name="Ellis J.G."/>
            <person name="Dodds P.N."/>
            <person name="Schein J.E."/>
            <person name="Zhong S."/>
            <person name="Hamelin R.C."/>
            <person name="Grigoriev I.V."/>
            <person name="Szabo L.J."/>
            <person name="Martin F."/>
        </authorList>
    </citation>
    <scope>NUCLEOTIDE SEQUENCE [LARGE SCALE GENOMIC DNA]</scope>
    <source>
        <strain evidence="3">98AG31 / pathotype 3-4-7</strain>
    </source>
</reference>
<feature type="compositionally biased region" description="Polar residues" evidence="1">
    <location>
        <begin position="31"/>
        <end position="53"/>
    </location>
</feature>
<dbReference type="RefSeq" id="XP_007416445.1">
    <property type="nucleotide sequence ID" value="XM_007416383.1"/>
</dbReference>
<proteinExistence type="predicted"/>
<dbReference type="GeneID" id="18933245"/>
<name>F4S528_MELLP</name>
<organism evidence="3">
    <name type="scientific">Melampsora larici-populina (strain 98AG31 / pathotype 3-4-7)</name>
    <name type="common">Poplar leaf rust fungus</name>
    <dbReference type="NCBI Taxonomy" id="747676"/>
    <lineage>
        <taxon>Eukaryota</taxon>
        <taxon>Fungi</taxon>
        <taxon>Dikarya</taxon>
        <taxon>Basidiomycota</taxon>
        <taxon>Pucciniomycotina</taxon>
        <taxon>Pucciniomycetes</taxon>
        <taxon>Pucciniales</taxon>
        <taxon>Melampsoraceae</taxon>
        <taxon>Melampsora</taxon>
    </lineage>
</organism>
<keyword evidence="3" id="KW-1185">Reference proteome</keyword>
<feature type="region of interest" description="Disordered" evidence="1">
    <location>
        <begin position="160"/>
        <end position="251"/>
    </location>
</feature>
<feature type="region of interest" description="Disordered" evidence="1">
    <location>
        <begin position="114"/>
        <end position="145"/>
    </location>
</feature>
<dbReference type="AlphaFoldDB" id="F4S528"/>
<sequence>MTRSGETPYERRERLNLEKAIALSKIPNHLHPSTQSEMTSINLEPVQNRTTTPSPEPQHQIICPDSQPGLQTFDTFQRIPIQAPHMDSQYTDPISEAAPSTIINGWSKSKFDADTSSISAPTPRINVLLRPPPSDDPIEQSVSNRTSLNLPPRVIIPAISASPNVSPSLPRSKKVRKPPLPLPDLQSVIDPAFAKEKKDPTPLNGKSAHSSINKEASSLVQQLHVPNENLDLPSAGPATGKRVRKQSAIGQ</sequence>
<evidence type="ECO:0000313" key="3">
    <source>
        <dbReference type="Proteomes" id="UP000001072"/>
    </source>
</evidence>
<evidence type="ECO:0000256" key="1">
    <source>
        <dbReference type="SAM" id="MobiDB-lite"/>
    </source>
</evidence>
<dbReference type="OrthoDB" id="2507317at2759"/>
<protein>
    <submittedName>
        <fullName evidence="2">Uncharacterized protein</fullName>
    </submittedName>
</protein>